<reference evidence="2" key="1">
    <citation type="submission" date="2016-10" db="EMBL/GenBank/DDBJ databases">
        <authorList>
            <person name="Varghese N."/>
            <person name="Submissions S."/>
        </authorList>
    </citation>
    <scope>NUCLEOTIDE SEQUENCE [LARGE SCALE GENOMIC DNA]</scope>
    <source>
        <strain evidence="2">Nm71</strain>
    </source>
</reference>
<organism evidence="1 2">
    <name type="scientific">Nitrosomonas marina</name>
    <dbReference type="NCBI Taxonomy" id="917"/>
    <lineage>
        <taxon>Bacteria</taxon>
        <taxon>Pseudomonadati</taxon>
        <taxon>Pseudomonadota</taxon>
        <taxon>Betaproteobacteria</taxon>
        <taxon>Nitrosomonadales</taxon>
        <taxon>Nitrosomonadaceae</taxon>
        <taxon>Nitrosomonas</taxon>
    </lineage>
</organism>
<proteinExistence type="predicted"/>
<accession>A0A1I0DT01</accession>
<evidence type="ECO:0000313" key="2">
    <source>
        <dbReference type="Proteomes" id="UP000199345"/>
    </source>
</evidence>
<dbReference type="RefSeq" id="WP_256207562.1">
    <property type="nucleotide sequence ID" value="NZ_FOIA01000022.1"/>
</dbReference>
<gene>
    <name evidence="1" type="ORF">SAMN05216326_12247</name>
</gene>
<name>A0A1I0DT01_9PROT</name>
<protein>
    <submittedName>
        <fullName evidence="1">Uncharacterized protein</fullName>
    </submittedName>
</protein>
<dbReference type="AlphaFoldDB" id="A0A1I0DT01"/>
<dbReference type="EMBL" id="FOIA01000022">
    <property type="protein sequence ID" value="SET35709.1"/>
    <property type="molecule type" value="Genomic_DNA"/>
</dbReference>
<evidence type="ECO:0000313" key="1">
    <source>
        <dbReference type="EMBL" id="SET35709.1"/>
    </source>
</evidence>
<dbReference type="Proteomes" id="UP000199345">
    <property type="component" value="Unassembled WGS sequence"/>
</dbReference>
<sequence>MARHTGLFLYHMMRLILTRKRNLNAMMLVILVPLLSGCWMAVAAGAGAYGGYKMKEKGYTVQSPITKEGKRSEKNKE</sequence>
<keyword evidence="2" id="KW-1185">Reference proteome</keyword>